<sequence length="147" mass="16021">MGGQEDHDQEQSPILGRFSSSSSDLDHDSYEVVKRTGTTWTALAHIITGVIGAGVLSLSWSVAQLGWIGGPLCIIVFALIILVSTNLISDCYRYPDPEFGHVRCPSYAEAVRLYLGEKWQYVSGAYAYESFYGTGIAYTITSAGSIR</sequence>
<dbReference type="AlphaFoldDB" id="A0AA88DQZ2"/>
<evidence type="ECO:0000256" key="2">
    <source>
        <dbReference type="ARBA" id="ARBA00005590"/>
    </source>
</evidence>
<dbReference type="InterPro" id="IPR013057">
    <property type="entry name" value="AA_transpt_TM"/>
</dbReference>
<evidence type="ECO:0000256" key="8">
    <source>
        <dbReference type="ARBA" id="ARBA00023136"/>
    </source>
</evidence>
<accession>A0AA88DQZ2</accession>
<evidence type="ECO:0000256" key="10">
    <source>
        <dbReference type="ARBA" id="ARBA00045588"/>
    </source>
</evidence>
<feature type="domain" description="Amino acid transporter transmembrane" evidence="13">
    <location>
        <begin position="35"/>
        <end position="145"/>
    </location>
</feature>
<feature type="transmembrane region" description="Helical" evidence="12">
    <location>
        <begin position="42"/>
        <end position="62"/>
    </location>
</feature>
<feature type="region of interest" description="Disordered" evidence="11">
    <location>
        <begin position="1"/>
        <end position="25"/>
    </location>
</feature>
<evidence type="ECO:0000256" key="3">
    <source>
        <dbReference type="ARBA" id="ARBA00022448"/>
    </source>
</evidence>
<comment type="function">
    <text evidence="10">Carrier protein involved in proton-driven auxin influx. Mediates the formation of auxin gradient from developing leaves (site of auxin biosynthesis) to tips by contributing to the loading of auxin in vascular tissues and facilitating acropetal (base to tip) auxin transport within inner tissues of the root apex, and basipetal (tip to base) auxin transport within outer tissues of the root apex. May be involved in lateral roots and nodules formation.</text>
</comment>
<dbReference type="GO" id="GO:0006865">
    <property type="term" value="P:amino acid transport"/>
    <property type="evidence" value="ECO:0007669"/>
    <property type="project" value="UniProtKB-KW"/>
</dbReference>
<keyword evidence="4 12" id="KW-0812">Transmembrane</keyword>
<dbReference type="Pfam" id="PF01490">
    <property type="entry name" value="Aa_trans"/>
    <property type="match status" value="1"/>
</dbReference>
<evidence type="ECO:0000256" key="4">
    <source>
        <dbReference type="ARBA" id="ARBA00022692"/>
    </source>
</evidence>
<evidence type="ECO:0000313" key="14">
    <source>
        <dbReference type="EMBL" id="GMN59893.1"/>
    </source>
</evidence>
<evidence type="ECO:0000313" key="15">
    <source>
        <dbReference type="Proteomes" id="UP001187192"/>
    </source>
</evidence>
<protein>
    <recommendedName>
        <fullName evidence="13">Amino acid transporter transmembrane domain-containing protein</fullName>
    </recommendedName>
</protein>
<evidence type="ECO:0000256" key="7">
    <source>
        <dbReference type="ARBA" id="ARBA00022989"/>
    </source>
</evidence>
<keyword evidence="6" id="KW-0029">Amino-acid transport</keyword>
<comment type="similarity">
    <text evidence="2">Belongs to the amino acid/polyamine transporter 2 family. Amino acid/auxin permease (AAAP) (TC 2.A.18.1) subfamily.</text>
</comment>
<evidence type="ECO:0000256" key="6">
    <source>
        <dbReference type="ARBA" id="ARBA00022970"/>
    </source>
</evidence>
<evidence type="ECO:0000256" key="12">
    <source>
        <dbReference type="SAM" id="Phobius"/>
    </source>
</evidence>
<reference evidence="14" key="1">
    <citation type="submission" date="2023-07" db="EMBL/GenBank/DDBJ databases">
        <title>draft genome sequence of fig (Ficus carica).</title>
        <authorList>
            <person name="Takahashi T."/>
            <person name="Nishimura K."/>
        </authorList>
    </citation>
    <scope>NUCLEOTIDE SEQUENCE</scope>
</reference>
<keyword evidence="9" id="KW-0927">Auxin signaling pathway</keyword>
<dbReference type="EMBL" id="BTGU01000092">
    <property type="protein sequence ID" value="GMN59893.1"/>
    <property type="molecule type" value="Genomic_DNA"/>
</dbReference>
<evidence type="ECO:0000256" key="9">
    <source>
        <dbReference type="ARBA" id="ARBA00023294"/>
    </source>
</evidence>
<proteinExistence type="inferred from homology"/>
<dbReference type="GO" id="GO:0012505">
    <property type="term" value="C:endomembrane system"/>
    <property type="evidence" value="ECO:0007669"/>
    <property type="project" value="UniProtKB-SubCell"/>
</dbReference>
<keyword evidence="5" id="KW-0769">Symport</keyword>
<evidence type="ECO:0000256" key="5">
    <source>
        <dbReference type="ARBA" id="ARBA00022847"/>
    </source>
</evidence>
<evidence type="ECO:0000256" key="11">
    <source>
        <dbReference type="SAM" id="MobiDB-lite"/>
    </source>
</evidence>
<feature type="transmembrane region" description="Helical" evidence="12">
    <location>
        <begin position="68"/>
        <end position="88"/>
    </location>
</feature>
<organism evidence="14 15">
    <name type="scientific">Ficus carica</name>
    <name type="common">Common fig</name>
    <dbReference type="NCBI Taxonomy" id="3494"/>
    <lineage>
        <taxon>Eukaryota</taxon>
        <taxon>Viridiplantae</taxon>
        <taxon>Streptophyta</taxon>
        <taxon>Embryophyta</taxon>
        <taxon>Tracheophyta</taxon>
        <taxon>Spermatophyta</taxon>
        <taxon>Magnoliopsida</taxon>
        <taxon>eudicotyledons</taxon>
        <taxon>Gunneridae</taxon>
        <taxon>Pentapetalae</taxon>
        <taxon>rosids</taxon>
        <taxon>fabids</taxon>
        <taxon>Rosales</taxon>
        <taxon>Moraceae</taxon>
        <taxon>Ficeae</taxon>
        <taxon>Ficus</taxon>
    </lineage>
</organism>
<gene>
    <name evidence="14" type="ORF">TIFTF001_028991</name>
</gene>
<evidence type="ECO:0000256" key="1">
    <source>
        <dbReference type="ARBA" id="ARBA00004127"/>
    </source>
</evidence>
<keyword evidence="15" id="KW-1185">Reference proteome</keyword>
<keyword evidence="3" id="KW-0813">Transport</keyword>
<comment type="subcellular location">
    <subcellularLocation>
        <location evidence="1">Endomembrane system</location>
        <topology evidence="1">Multi-pass membrane protein</topology>
    </subcellularLocation>
</comment>
<dbReference type="GO" id="GO:0009734">
    <property type="term" value="P:auxin-activated signaling pathway"/>
    <property type="evidence" value="ECO:0007669"/>
    <property type="project" value="UniProtKB-KW"/>
</dbReference>
<keyword evidence="7 12" id="KW-1133">Transmembrane helix</keyword>
<dbReference type="Gramene" id="FCD_00026020-RA">
    <property type="protein sequence ID" value="FCD_00026020-RA:cds"/>
    <property type="gene ID" value="FCD_00026020"/>
</dbReference>
<dbReference type="Proteomes" id="UP001187192">
    <property type="component" value="Unassembled WGS sequence"/>
</dbReference>
<dbReference type="GO" id="GO:0015293">
    <property type="term" value="F:symporter activity"/>
    <property type="evidence" value="ECO:0007669"/>
    <property type="project" value="UniProtKB-KW"/>
</dbReference>
<evidence type="ECO:0000259" key="13">
    <source>
        <dbReference type="Pfam" id="PF01490"/>
    </source>
</evidence>
<comment type="caution">
    <text evidence="14">The sequence shown here is derived from an EMBL/GenBank/DDBJ whole genome shotgun (WGS) entry which is preliminary data.</text>
</comment>
<dbReference type="PANTHER" id="PTHR48017">
    <property type="entry name" value="OS05G0424000 PROTEIN-RELATED"/>
    <property type="match status" value="1"/>
</dbReference>
<feature type="compositionally biased region" description="Basic and acidic residues" evidence="11">
    <location>
        <begin position="1"/>
        <end position="10"/>
    </location>
</feature>
<name>A0AA88DQZ2_FICCA</name>
<keyword evidence="8 12" id="KW-0472">Membrane</keyword>